<gene>
    <name evidence="2" type="ORF">DI623_04255</name>
</gene>
<dbReference type="AlphaFoldDB" id="A0A2W5A929"/>
<reference evidence="2 3" key="1">
    <citation type="submission" date="2017-08" db="EMBL/GenBank/DDBJ databases">
        <title>Infants hospitalized years apart are colonized by the same room-sourced microbial strains.</title>
        <authorList>
            <person name="Brooks B."/>
            <person name="Olm M.R."/>
            <person name="Firek B.A."/>
            <person name="Baker R."/>
            <person name="Thomas B.C."/>
            <person name="Morowitz M.J."/>
            <person name="Banfield J.F."/>
        </authorList>
    </citation>
    <scope>NUCLEOTIDE SEQUENCE [LARGE SCALE GENOMIC DNA]</scope>
    <source>
        <strain evidence="2">S2_018_000_R2_101</strain>
    </source>
</reference>
<dbReference type="PROSITE" id="PS51184">
    <property type="entry name" value="JMJC"/>
    <property type="match status" value="1"/>
</dbReference>
<evidence type="ECO:0000313" key="3">
    <source>
        <dbReference type="Proteomes" id="UP000249066"/>
    </source>
</evidence>
<dbReference type="PANTHER" id="PTHR12461:SF105">
    <property type="entry name" value="HYPOXIA-INDUCIBLE FACTOR 1-ALPHA INHIBITOR"/>
    <property type="match status" value="1"/>
</dbReference>
<proteinExistence type="predicted"/>
<feature type="domain" description="JmjC" evidence="1">
    <location>
        <begin position="194"/>
        <end position="342"/>
    </location>
</feature>
<sequence length="342" mass="38455">MANKAKRRAAAAGAVVNDDLRRRIAEALLFGEEPDRVAQRVAGQGVPFALATQEVDRAQASPYFRASQRLAARLAKRDWLLDNYTRLAAAEPGWRGVPRRDRLDPESFFADHYSTNRPVLIGGLIDAWPAMTLWTLDYLERFADAAVDVQWGRESDAGYELNKGAHTHTMPFGRVIERLRDPEPTNDFYMTANNDSRNRRALAALWQDVAPIPGYLNPDPQAGFLWIGPMGTITPFHHDLTNNLLIQIVGRKRVRMVAAHDTPLMKNSRHCFSDWGSELAPGPAAPGRPEVIECVMEPGDALFIPIGWWHHVEGLDQTISMSFTNFARANDHYSNYKSWEAI</sequence>
<evidence type="ECO:0000313" key="2">
    <source>
        <dbReference type="EMBL" id="PZO91120.1"/>
    </source>
</evidence>
<dbReference type="InterPro" id="IPR003347">
    <property type="entry name" value="JmjC_dom"/>
</dbReference>
<accession>A0A2W5A929</accession>
<dbReference type="InterPro" id="IPR041667">
    <property type="entry name" value="Cupin_8"/>
</dbReference>
<dbReference type="Gene3D" id="2.60.120.650">
    <property type="entry name" value="Cupin"/>
    <property type="match status" value="1"/>
</dbReference>
<organism evidence="2 3">
    <name type="scientific">Sphingomonas sanxanigenens</name>
    <dbReference type="NCBI Taxonomy" id="397260"/>
    <lineage>
        <taxon>Bacteria</taxon>
        <taxon>Pseudomonadati</taxon>
        <taxon>Pseudomonadota</taxon>
        <taxon>Alphaproteobacteria</taxon>
        <taxon>Sphingomonadales</taxon>
        <taxon>Sphingomonadaceae</taxon>
        <taxon>Sphingomonas</taxon>
    </lineage>
</organism>
<dbReference type="SUPFAM" id="SSF51197">
    <property type="entry name" value="Clavaminate synthase-like"/>
    <property type="match status" value="1"/>
</dbReference>
<protein>
    <submittedName>
        <fullName evidence="2">Cupin-like domain-containing protein</fullName>
    </submittedName>
</protein>
<dbReference type="Pfam" id="PF13621">
    <property type="entry name" value="Cupin_8"/>
    <property type="match status" value="1"/>
</dbReference>
<dbReference type="EMBL" id="QFNN01000014">
    <property type="protein sequence ID" value="PZO91120.1"/>
    <property type="molecule type" value="Genomic_DNA"/>
</dbReference>
<evidence type="ECO:0000259" key="1">
    <source>
        <dbReference type="PROSITE" id="PS51184"/>
    </source>
</evidence>
<dbReference type="PANTHER" id="PTHR12461">
    <property type="entry name" value="HYPOXIA-INDUCIBLE FACTOR 1 ALPHA INHIBITOR-RELATED"/>
    <property type="match status" value="1"/>
</dbReference>
<dbReference type="SMART" id="SM00558">
    <property type="entry name" value="JmjC"/>
    <property type="match status" value="1"/>
</dbReference>
<name>A0A2W5A929_9SPHN</name>
<dbReference type="Proteomes" id="UP000249066">
    <property type="component" value="Unassembled WGS sequence"/>
</dbReference>
<comment type="caution">
    <text evidence="2">The sequence shown here is derived from an EMBL/GenBank/DDBJ whole genome shotgun (WGS) entry which is preliminary data.</text>
</comment>